<keyword evidence="4" id="KW-0378">Hydrolase</keyword>
<feature type="compositionally biased region" description="Basic and acidic residues" evidence="1">
    <location>
        <begin position="293"/>
        <end position="308"/>
    </location>
</feature>
<reference evidence="5" key="1">
    <citation type="journal article" date="2019" name="Int. J. Syst. Evol. Microbiol.">
        <title>The Global Catalogue of Microorganisms (GCM) 10K type strain sequencing project: providing services to taxonomists for standard genome sequencing and annotation.</title>
        <authorList>
            <consortium name="The Broad Institute Genomics Platform"/>
            <consortium name="The Broad Institute Genome Sequencing Center for Infectious Disease"/>
            <person name="Wu L."/>
            <person name="Ma J."/>
        </authorList>
    </citation>
    <scope>NUCLEOTIDE SEQUENCE [LARGE SCALE GENOMIC DNA]</scope>
    <source>
        <strain evidence="5">XZYJ18</strain>
    </source>
</reference>
<evidence type="ECO:0000313" key="5">
    <source>
        <dbReference type="Proteomes" id="UP001595923"/>
    </source>
</evidence>
<dbReference type="RefSeq" id="WP_378580019.1">
    <property type="nucleotide sequence ID" value="NZ_JBHSFQ010000046.1"/>
</dbReference>
<evidence type="ECO:0000259" key="3">
    <source>
        <dbReference type="Pfam" id="PF13354"/>
    </source>
</evidence>
<dbReference type="Pfam" id="PF13354">
    <property type="entry name" value="Beta-lactamase2"/>
    <property type="match status" value="1"/>
</dbReference>
<dbReference type="EMBL" id="JBHSFQ010000046">
    <property type="protein sequence ID" value="MFC4565750.1"/>
    <property type="molecule type" value="Genomic_DNA"/>
</dbReference>
<name>A0ABV9E3I0_9ACTN</name>
<organism evidence="4 5">
    <name type="scientific">Nocardiopsis mangrovi</name>
    <dbReference type="NCBI Taxonomy" id="1179818"/>
    <lineage>
        <taxon>Bacteria</taxon>
        <taxon>Bacillati</taxon>
        <taxon>Actinomycetota</taxon>
        <taxon>Actinomycetes</taxon>
        <taxon>Streptosporangiales</taxon>
        <taxon>Nocardiopsidaceae</taxon>
        <taxon>Nocardiopsis</taxon>
    </lineage>
</organism>
<sequence length="308" mass="32391">MPPSALRSAAIGTGVLLSMGLAVPAAHADEPEAAGAICTSAARPEVAAALDEAIHAITVDRASDIAVGVSAFGGDLTCGFQADKGYDAASVGKVLVLTTLLRTAQEEGRELTAEEDELATAMITVSDNDATVELRNLLGKERMQEFLDLAGMSNTTLHENNAIGLMKINANDELRLLDLITTENDILGDEQRAYAQELMGSVIEEQQWGTPTGAPEGTDVLVKNGWLPYDDTDIWRINSVGAFDGTEAGPYQIVVLTDDNDGMAYGVESIELVATEVHAALNGSDAPAVGLFSERDDLPQTSDGSDRA</sequence>
<dbReference type="InterPro" id="IPR012338">
    <property type="entry name" value="Beta-lactam/transpept-like"/>
</dbReference>
<feature type="region of interest" description="Disordered" evidence="1">
    <location>
        <begin position="288"/>
        <end position="308"/>
    </location>
</feature>
<dbReference type="PANTHER" id="PTHR35333:SF3">
    <property type="entry name" value="BETA-LACTAMASE-TYPE TRANSPEPTIDASE FOLD CONTAINING PROTEIN"/>
    <property type="match status" value="1"/>
</dbReference>
<keyword evidence="5" id="KW-1185">Reference proteome</keyword>
<dbReference type="InterPro" id="IPR000871">
    <property type="entry name" value="Beta-lactam_class-A"/>
</dbReference>
<feature type="chain" id="PRO_5046831505" evidence="2">
    <location>
        <begin position="29"/>
        <end position="308"/>
    </location>
</feature>
<dbReference type="PANTHER" id="PTHR35333">
    <property type="entry name" value="BETA-LACTAMASE"/>
    <property type="match status" value="1"/>
</dbReference>
<gene>
    <name evidence="4" type="ORF">ACFO4E_28160</name>
</gene>
<proteinExistence type="predicted"/>
<dbReference type="SUPFAM" id="SSF56601">
    <property type="entry name" value="beta-lactamase/transpeptidase-like"/>
    <property type="match status" value="1"/>
</dbReference>
<evidence type="ECO:0000313" key="4">
    <source>
        <dbReference type="EMBL" id="MFC4565750.1"/>
    </source>
</evidence>
<dbReference type="Gene3D" id="3.40.710.10">
    <property type="entry name" value="DD-peptidase/beta-lactamase superfamily"/>
    <property type="match status" value="1"/>
</dbReference>
<accession>A0ABV9E3I0</accession>
<feature type="domain" description="Beta-lactamase class A catalytic" evidence="3">
    <location>
        <begin position="117"/>
        <end position="257"/>
    </location>
</feature>
<dbReference type="Proteomes" id="UP001595923">
    <property type="component" value="Unassembled WGS sequence"/>
</dbReference>
<comment type="caution">
    <text evidence="4">The sequence shown here is derived from an EMBL/GenBank/DDBJ whole genome shotgun (WGS) entry which is preliminary data.</text>
</comment>
<keyword evidence="2" id="KW-0732">Signal</keyword>
<evidence type="ECO:0000256" key="1">
    <source>
        <dbReference type="SAM" id="MobiDB-lite"/>
    </source>
</evidence>
<dbReference type="GO" id="GO:0016787">
    <property type="term" value="F:hydrolase activity"/>
    <property type="evidence" value="ECO:0007669"/>
    <property type="project" value="UniProtKB-KW"/>
</dbReference>
<protein>
    <submittedName>
        <fullName evidence="4">Serine hydrolase</fullName>
    </submittedName>
</protein>
<feature type="signal peptide" evidence="2">
    <location>
        <begin position="1"/>
        <end position="28"/>
    </location>
</feature>
<dbReference type="InterPro" id="IPR045155">
    <property type="entry name" value="Beta-lactam_cat"/>
</dbReference>
<evidence type="ECO:0000256" key="2">
    <source>
        <dbReference type="SAM" id="SignalP"/>
    </source>
</evidence>